<gene>
    <name evidence="2" type="ORF">BJ980_002729</name>
</gene>
<accession>A0A7Y9S214</accession>
<dbReference type="PANTHER" id="PTHR46401">
    <property type="entry name" value="GLYCOSYLTRANSFERASE WBBK-RELATED"/>
    <property type="match status" value="1"/>
</dbReference>
<comment type="caution">
    <text evidence="2">The sequence shown here is derived from an EMBL/GenBank/DDBJ whole genome shotgun (WGS) entry which is preliminary data.</text>
</comment>
<dbReference type="Proteomes" id="UP000540656">
    <property type="component" value="Unassembled WGS sequence"/>
</dbReference>
<reference evidence="2 3" key="1">
    <citation type="submission" date="2020-07" db="EMBL/GenBank/DDBJ databases">
        <title>Sequencing the genomes of 1000 actinobacteria strains.</title>
        <authorList>
            <person name="Klenk H.-P."/>
        </authorList>
    </citation>
    <scope>NUCLEOTIDE SEQUENCE [LARGE SCALE GENOMIC DNA]</scope>
    <source>
        <strain evidence="2 3">DSM 23819</strain>
    </source>
</reference>
<dbReference type="Gene3D" id="3.40.50.2000">
    <property type="entry name" value="Glycogen Phosphorylase B"/>
    <property type="match status" value="1"/>
</dbReference>
<name>A0A7Y9S214_9ACTN</name>
<dbReference type="EMBL" id="JACCAA010000001">
    <property type="protein sequence ID" value="NYG59806.1"/>
    <property type="molecule type" value="Genomic_DNA"/>
</dbReference>
<dbReference type="Pfam" id="PF13692">
    <property type="entry name" value="Glyco_trans_1_4"/>
    <property type="match status" value="1"/>
</dbReference>
<dbReference type="GO" id="GO:0016757">
    <property type="term" value="F:glycosyltransferase activity"/>
    <property type="evidence" value="ECO:0007669"/>
    <property type="project" value="TreeGrafter"/>
</dbReference>
<dbReference type="RefSeq" id="WP_179502819.1">
    <property type="nucleotide sequence ID" value="NZ_JACCAA010000001.1"/>
</dbReference>
<dbReference type="SUPFAM" id="SSF53756">
    <property type="entry name" value="UDP-Glycosyltransferase/glycogen phosphorylase"/>
    <property type="match status" value="1"/>
</dbReference>
<evidence type="ECO:0008006" key="4">
    <source>
        <dbReference type="Google" id="ProtNLM"/>
    </source>
</evidence>
<dbReference type="AlphaFoldDB" id="A0A7Y9S214"/>
<sequence length="322" mass="35120">MCQDVVIDCAGAAMGGAARFLKELDAWIGEGTNGPKIIGRDQSLSPSWLVKRERHICDSAQRIALNNVSFILGRGPRTVLLRNALHFATAGELAGLGYDLPPAIKVQIPIVRAAVRRADTVVVPCTAMADRVARFVPKVAERIVVRPHPVASRPWAGFGVSGKELLMPILNAPYKNLEFHLANVLEASQEATLDRVYVTAEATEFSGQLRSDPRVEFVGQLSASDLDRYWQLCRAIYFPTQLESFGYPLAEARANGRRVVALNTSQNREIAGSALAAFELDDRDSLAAAIDDAMGVTRSPDRETFDPNSYFSWLTGGGAHEK</sequence>
<evidence type="ECO:0000313" key="2">
    <source>
        <dbReference type="EMBL" id="NYG59806.1"/>
    </source>
</evidence>
<keyword evidence="1" id="KW-0808">Transferase</keyword>
<proteinExistence type="predicted"/>
<dbReference type="PANTHER" id="PTHR46401:SF2">
    <property type="entry name" value="GLYCOSYLTRANSFERASE WBBK-RELATED"/>
    <property type="match status" value="1"/>
</dbReference>
<evidence type="ECO:0000313" key="3">
    <source>
        <dbReference type="Proteomes" id="UP000540656"/>
    </source>
</evidence>
<evidence type="ECO:0000256" key="1">
    <source>
        <dbReference type="ARBA" id="ARBA00022679"/>
    </source>
</evidence>
<keyword evidence="3" id="KW-1185">Reference proteome</keyword>
<organism evidence="2 3">
    <name type="scientific">Nocardioides daedukensis</name>
    <dbReference type="NCBI Taxonomy" id="634462"/>
    <lineage>
        <taxon>Bacteria</taxon>
        <taxon>Bacillati</taxon>
        <taxon>Actinomycetota</taxon>
        <taxon>Actinomycetes</taxon>
        <taxon>Propionibacteriales</taxon>
        <taxon>Nocardioidaceae</taxon>
        <taxon>Nocardioides</taxon>
    </lineage>
</organism>
<protein>
    <recommendedName>
        <fullName evidence="4">Glycosyltransferase</fullName>
    </recommendedName>
</protein>